<accession>A0A1W0WAG6</accession>
<gene>
    <name evidence="1" type="ORF">BV898_13579</name>
</gene>
<proteinExistence type="predicted"/>
<keyword evidence="2" id="KW-1185">Reference proteome</keyword>
<reference evidence="2" key="1">
    <citation type="submission" date="2017-01" db="EMBL/GenBank/DDBJ databases">
        <title>Comparative genomics of anhydrobiosis in the tardigrade Hypsibius dujardini.</title>
        <authorList>
            <person name="Yoshida Y."/>
            <person name="Koutsovoulos G."/>
            <person name="Laetsch D."/>
            <person name="Stevens L."/>
            <person name="Kumar S."/>
            <person name="Horikawa D."/>
            <person name="Ishino K."/>
            <person name="Komine S."/>
            <person name="Tomita M."/>
            <person name="Blaxter M."/>
            <person name="Arakawa K."/>
        </authorList>
    </citation>
    <scope>NUCLEOTIDE SEQUENCE [LARGE SCALE GENOMIC DNA]</scope>
    <source>
        <strain evidence="2">Z151</strain>
    </source>
</reference>
<evidence type="ECO:0000313" key="1">
    <source>
        <dbReference type="EMBL" id="OQV12162.1"/>
    </source>
</evidence>
<comment type="caution">
    <text evidence="1">The sequence shown here is derived from an EMBL/GenBank/DDBJ whole genome shotgun (WGS) entry which is preliminary data.</text>
</comment>
<dbReference type="Proteomes" id="UP000192578">
    <property type="component" value="Unassembled WGS sequence"/>
</dbReference>
<dbReference type="AlphaFoldDB" id="A0A1W0WAG6"/>
<dbReference type="EMBL" id="MTYJ01000152">
    <property type="protein sequence ID" value="OQV12162.1"/>
    <property type="molecule type" value="Genomic_DNA"/>
</dbReference>
<organism evidence="1 2">
    <name type="scientific">Hypsibius exemplaris</name>
    <name type="common">Freshwater tardigrade</name>
    <dbReference type="NCBI Taxonomy" id="2072580"/>
    <lineage>
        <taxon>Eukaryota</taxon>
        <taxon>Metazoa</taxon>
        <taxon>Ecdysozoa</taxon>
        <taxon>Tardigrada</taxon>
        <taxon>Eutardigrada</taxon>
        <taxon>Parachela</taxon>
        <taxon>Hypsibioidea</taxon>
        <taxon>Hypsibiidae</taxon>
        <taxon>Hypsibius</taxon>
    </lineage>
</organism>
<protein>
    <submittedName>
        <fullName evidence="1">Uncharacterized protein</fullName>
    </submittedName>
</protein>
<name>A0A1W0WAG6_HYPEX</name>
<evidence type="ECO:0000313" key="2">
    <source>
        <dbReference type="Proteomes" id="UP000192578"/>
    </source>
</evidence>
<sequence length="88" mass="9776">MDIAEDMFEGYTGLRELVLADCRIYLIHPGSLSSLALPGQPAVLTDLSILNNEFLIDFSWEILRPVADSVQVSTIPQSEKKVDDRKGL</sequence>